<dbReference type="RefSeq" id="WP_311178830.1">
    <property type="nucleotide sequence ID" value="NZ_JASAYY010000003.1"/>
</dbReference>
<dbReference type="EMBL" id="JASBAM010000003">
    <property type="protein sequence ID" value="MDT0114624.1"/>
    <property type="molecule type" value="Genomic_DNA"/>
</dbReference>
<evidence type="ECO:0000313" key="3">
    <source>
        <dbReference type="Proteomes" id="UP001252688"/>
    </source>
</evidence>
<sequence length="372" mass="42658">MKKLFFSLTILILLLAGCSQNEKAISFELNKVNGDFPYGEIYKISKKDTESTILRVNHDTLLFGVQDEHSRSISFHWLGLDQKIQKTKSATISEKAGSKDDDLYLGVEGNTEFDVRNERNSDTMGIFNFSGEYFDLFSNDISNYQQRSVELSSGKQLIGLMPRNSKTGKSVLVKWEKDGKIENEIPVEDVLEDSQASCDSMTDFGEFIYIFSKETKTIYQLTEELKVMKKYDLNSYLPIENPGEWNDGEFVYQAELNKNIFTIGKKNGEVYYFDVTEEGVSPWDFTNPKYQGKYIINGLNLINMGNKDVYRIDSKKSYSLGGRGITSNGDFYFQGTRDLANDKPKDENKEYLIKINKDQVKDFLVEYGEKIN</sequence>
<dbReference type="Proteomes" id="UP001252688">
    <property type="component" value="Unassembled WGS sequence"/>
</dbReference>
<protein>
    <recommendedName>
        <fullName evidence="4">Lipoprotein</fullName>
    </recommendedName>
</protein>
<keyword evidence="1" id="KW-0732">Signal</keyword>
<gene>
    <name evidence="2" type="ORF">QJV37_10855</name>
</gene>
<comment type="caution">
    <text evidence="2">The sequence shown here is derived from an EMBL/GenBank/DDBJ whole genome shotgun (WGS) entry which is preliminary data.</text>
</comment>
<evidence type="ECO:0008006" key="4">
    <source>
        <dbReference type="Google" id="ProtNLM"/>
    </source>
</evidence>
<evidence type="ECO:0000256" key="1">
    <source>
        <dbReference type="SAM" id="SignalP"/>
    </source>
</evidence>
<keyword evidence="3" id="KW-1185">Reference proteome</keyword>
<reference evidence="2 3" key="1">
    <citation type="submission" date="2023-05" db="EMBL/GenBank/DDBJ databases">
        <title>A Combination of Whole Genome Sequencing and Metagenomics Reveals Diversity of Listeria spp. in Soil Collected from the Nantahala National Forest.</title>
        <authorList>
            <person name="Wang J."/>
            <person name="Schamp C.N."/>
            <person name="Hudson L.K."/>
            <person name="Chaggar H.K."/>
            <person name="Bryan D.W."/>
            <person name="Radosevich M."/>
            <person name="Denes T.G."/>
        </authorList>
    </citation>
    <scope>NUCLEOTIDE SEQUENCE [LARGE SCALE GENOMIC DNA]</scope>
    <source>
        <strain evidence="2 3">UTK S2-0002</strain>
    </source>
</reference>
<organism evidence="2 3">
    <name type="scientific">Listeria cossartiae subsp. cayugensis</name>
    <dbReference type="NCBI Taxonomy" id="2713505"/>
    <lineage>
        <taxon>Bacteria</taxon>
        <taxon>Bacillati</taxon>
        <taxon>Bacillota</taxon>
        <taxon>Bacilli</taxon>
        <taxon>Bacillales</taxon>
        <taxon>Listeriaceae</taxon>
        <taxon>Listeria</taxon>
        <taxon>Listeria cossartiae</taxon>
    </lineage>
</organism>
<accession>A0ABU2IRQ1</accession>
<name>A0ABU2IRQ1_9LIST</name>
<proteinExistence type="predicted"/>
<feature type="signal peptide" evidence="1">
    <location>
        <begin position="1"/>
        <end position="24"/>
    </location>
</feature>
<feature type="chain" id="PRO_5045607126" description="Lipoprotein" evidence="1">
    <location>
        <begin position="25"/>
        <end position="372"/>
    </location>
</feature>
<evidence type="ECO:0000313" key="2">
    <source>
        <dbReference type="EMBL" id="MDT0114624.1"/>
    </source>
</evidence>
<dbReference type="PROSITE" id="PS51257">
    <property type="entry name" value="PROKAR_LIPOPROTEIN"/>
    <property type="match status" value="1"/>
</dbReference>